<dbReference type="SUPFAM" id="SSF50814">
    <property type="entry name" value="Lipocalins"/>
    <property type="match status" value="1"/>
</dbReference>
<evidence type="ECO:0000313" key="2">
    <source>
        <dbReference type="EMBL" id="OIQ70169.1"/>
    </source>
</evidence>
<dbReference type="Gene3D" id="2.40.128.20">
    <property type="match status" value="1"/>
</dbReference>
<sequence length="176" mass="18888">MYKLTRTAALATLLGLAACNAPGPHTNSPYRKPHAQIYSNASFQPSRISGDWHEVAGFYDPAHASCALGLTHITARADGSLDLTLKSCGGWGGPETVHATPTASGRYRLAMSGPRGEAWWVLWVDQEYQTMAIGTPSGAFGAILARNGRVPADRITAAKEVMDFNGYDVKRLITAR</sequence>
<protein>
    <submittedName>
        <fullName evidence="2">Lipocalin-like domain protein</fullName>
    </submittedName>
</protein>
<dbReference type="InterPro" id="IPR012674">
    <property type="entry name" value="Calycin"/>
</dbReference>
<accession>A0A1J5PEW6</accession>
<feature type="domain" description="Lipocalin/cytosolic fatty-acid binding" evidence="1">
    <location>
        <begin position="46"/>
        <end position="174"/>
    </location>
</feature>
<comment type="caution">
    <text evidence="2">The sequence shown here is derived from an EMBL/GenBank/DDBJ whole genome shotgun (WGS) entry which is preliminary data.</text>
</comment>
<organism evidence="2">
    <name type="scientific">mine drainage metagenome</name>
    <dbReference type="NCBI Taxonomy" id="410659"/>
    <lineage>
        <taxon>unclassified sequences</taxon>
        <taxon>metagenomes</taxon>
        <taxon>ecological metagenomes</taxon>
    </lineage>
</organism>
<dbReference type="InterPro" id="IPR000566">
    <property type="entry name" value="Lipocln_cytosolic_FA-bd_dom"/>
</dbReference>
<proteinExistence type="predicted"/>
<dbReference type="EMBL" id="MLJW01004331">
    <property type="protein sequence ID" value="OIQ70169.1"/>
    <property type="molecule type" value="Genomic_DNA"/>
</dbReference>
<dbReference type="Pfam" id="PF08212">
    <property type="entry name" value="Lipocalin_2"/>
    <property type="match status" value="1"/>
</dbReference>
<gene>
    <name evidence="2" type="ORF">GALL_482190</name>
</gene>
<evidence type="ECO:0000259" key="1">
    <source>
        <dbReference type="Pfam" id="PF08212"/>
    </source>
</evidence>
<name>A0A1J5PEW6_9ZZZZ</name>
<reference evidence="2" key="1">
    <citation type="submission" date="2016-10" db="EMBL/GenBank/DDBJ databases">
        <title>Sequence of Gallionella enrichment culture.</title>
        <authorList>
            <person name="Poehlein A."/>
            <person name="Muehling M."/>
            <person name="Daniel R."/>
        </authorList>
    </citation>
    <scope>NUCLEOTIDE SEQUENCE</scope>
</reference>
<dbReference type="PROSITE" id="PS51257">
    <property type="entry name" value="PROKAR_LIPOPROTEIN"/>
    <property type="match status" value="1"/>
</dbReference>
<dbReference type="AlphaFoldDB" id="A0A1J5PEW6"/>